<proteinExistence type="predicted"/>
<evidence type="ECO:0000313" key="6">
    <source>
        <dbReference type="Proteomes" id="UP001575181"/>
    </source>
</evidence>
<organism evidence="5 6">
    <name type="scientific">Thiohalorhabdus methylotrophus</name>
    <dbReference type="NCBI Taxonomy" id="3242694"/>
    <lineage>
        <taxon>Bacteria</taxon>
        <taxon>Pseudomonadati</taxon>
        <taxon>Pseudomonadota</taxon>
        <taxon>Gammaproteobacteria</taxon>
        <taxon>Thiohalorhabdales</taxon>
        <taxon>Thiohalorhabdaceae</taxon>
        <taxon>Thiohalorhabdus</taxon>
    </lineage>
</organism>
<dbReference type="InterPro" id="IPR011629">
    <property type="entry name" value="CobW-like_C"/>
</dbReference>
<dbReference type="Pfam" id="PF02492">
    <property type="entry name" value="cobW"/>
    <property type="match status" value="1"/>
</dbReference>
<comment type="caution">
    <text evidence="5">The sequence shown here is derived from an EMBL/GenBank/DDBJ whole genome shotgun (WGS) entry which is preliminary data.</text>
</comment>
<dbReference type="Gene3D" id="3.40.50.300">
    <property type="entry name" value="P-loop containing nucleotide triphosphate hydrolases"/>
    <property type="match status" value="1"/>
</dbReference>
<evidence type="ECO:0000256" key="1">
    <source>
        <dbReference type="ARBA" id="ARBA00045658"/>
    </source>
</evidence>
<dbReference type="Proteomes" id="UP001575181">
    <property type="component" value="Unassembled WGS sequence"/>
</dbReference>
<dbReference type="EMBL" id="JBGUAW010000002">
    <property type="protein sequence ID" value="MFA9459793.1"/>
    <property type="molecule type" value="Genomic_DNA"/>
</dbReference>
<dbReference type="RefSeq" id="WP_373654580.1">
    <property type="nucleotide sequence ID" value="NZ_JBGUAW010000002.1"/>
</dbReference>
<dbReference type="InterPro" id="IPR051316">
    <property type="entry name" value="Zinc-reg_GTPase_activator"/>
</dbReference>
<feature type="domain" description="CobW C-terminal" evidence="4">
    <location>
        <begin position="238"/>
        <end position="322"/>
    </location>
</feature>
<feature type="domain" description="CobW/HypB/UreG nucleotide-binding" evidence="3">
    <location>
        <begin position="9"/>
        <end position="184"/>
    </location>
</feature>
<accession>A0ABV4TR34</accession>
<evidence type="ECO:0000313" key="5">
    <source>
        <dbReference type="EMBL" id="MFA9459793.1"/>
    </source>
</evidence>
<feature type="compositionally biased region" description="Basic and acidic residues" evidence="2">
    <location>
        <begin position="214"/>
        <end position="233"/>
    </location>
</feature>
<dbReference type="PANTHER" id="PTHR13748">
    <property type="entry name" value="COBW-RELATED"/>
    <property type="match status" value="1"/>
</dbReference>
<reference evidence="5 6" key="1">
    <citation type="submission" date="2024-08" db="EMBL/GenBank/DDBJ databases">
        <title>Whole-genome sequencing of halo(alkali)philic microorganisms from hypersaline lakes.</title>
        <authorList>
            <person name="Sorokin D.Y."/>
            <person name="Merkel A.Y."/>
            <person name="Messina E."/>
            <person name="Yakimov M."/>
        </authorList>
    </citation>
    <scope>NUCLEOTIDE SEQUENCE [LARGE SCALE GENOMIC DNA]</scope>
    <source>
        <strain evidence="5 6">Cl-TMA</strain>
    </source>
</reference>
<dbReference type="InterPro" id="IPR003495">
    <property type="entry name" value="CobW/HypB/UreG_nucleotide-bd"/>
</dbReference>
<feature type="region of interest" description="Disordered" evidence="2">
    <location>
        <begin position="205"/>
        <end position="243"/>
    </location>
</feature>
<gene>
    <name evidence="5" type="ORF">ACERLL_03005</name>
</gene>
<dbReference type="Pfam" id="PF07683">
    <property type="entry name" value="CobW_C"/>
    <property type="match status" value="1"/>
</dbReference>
<dbReference type="PANTHER" id="PTHR13748:SF46">
    <property type="entry name" value="ZINC CHAPERONE YEIR"/>
    <property type="match status" value="1"/>
</dbReference>
<evidence type="ECO:0000259" key="3">
    <source>
        <dbReference type="Pfam" id="PF02492"/>
    </source>
</evidence>
<evidence type="ECO:0000259" key="4">
    <source>
        <dbReference type="Pfam" id="PF07683"/>
    </source>
</evidence>
<protein>
    <submittedName>
        <fullName evidence="5">GTP-binding protein</fullName>
    </submittedName>
</protein>
<name>A0ABV4TR34_9GAMM</name>
<evidence type="ECO:0000256" key="2">
    <source>
        <dbReference type="SAM" id="MobiDB-lite"/>
    </source>
</evidence>
<comment type="function">
    <text evidence="1">Zinc chaperone that directly transfers zinc cofactor to target proteins, thereby activating them. Zinc is transferred from the CXCC motif in the GTPase domain to the zinc binding site in target proteins in a process requiring GTP hydrolysis.</text>
</comment>
<dbReference type="SUPFAM" id="SSF52540">
    <property type="entry name" value="P-loop containing nucleoside triphosphate hydrolases"/>
    <property type="match status" value="1"/>
</dbReference>
<dbReference type="InterPro" id="IPR027417">
    <property type="entry name" value="P-loop_NTPase"/>
</dbReference>
<sequence length="326" mass="35102">MSKESALPCHVIAGPLGVGKTTAILDYLRRHAGQQQVGVLVNDFGPVGLDGAILEGDPSGDGLRITTVPGGCVCCAAAEGLVTSIQRLLEVPGLDRLIIEPSGMADPEQVLGLLRQMAGTTRLELRPTIALLDATEFEPQRASQMPFFRHMADAADILVLNRCDAADAATTQAFRDWAEALEPAKMRVVTTEHGHLDDALFALRLPEGSGPEAPGHEGTHEHAHGEADGESDRTGGATWPPERQFHHGRLTAALAELAEAGVKEGEVERFKGIFHTDRGWFVLQIAGGRFTLRETPPRRDSRADWIVSDGDPRRVRQALEDTLAGE</sequence>
<keyword evidence="6" id="KW-1185">Reference proteome</keyword>